<name>A0ACB7XJ36_9ERIC</name>
<reference evidence="1 2" key="1">
    <citation type="journal article" date="2021" name="Hortic Res">
        <title>High-quality reference genome and annotation aids understanding of berry development for evergreen blueberry (Vaccinium darrowii).</title>
        <authorList>
            <person name="Yu J."/>
            <person name="Hulse-Kemp A.M."/>
            <person name="Babiker E."/>
            <person name="Staton M."/>
        </authorList>
    </citation>
    <scope>NUCLEOTIDE SEQUENCE [LARGE SCALE GENOMIC DNA]</scope>
    <source>
        <strain evidence="2">cv. NJ 8807/NJ 8810</strain>
        <tissue evidence="1">Young leaf</tissue>
    </source>
</reference>
<protein>
    <submittedName>
        <fullName evidence="1">Uncharacterized protein</fullName>
    </submittedName>
</protein>
<gene>
    <name evidence="1" type="ORF">Vadar_018278</name>
</gene>
<comment type="caution">
    <text evidence="1">The sequence shown here is derived from an EMBL/GenBank/DDBJ whole genome shotgun (WGS) entry which is preliminary data.</text>
</comment>
<organism evidence="1 2">
    <name type="scientific">Vaccinium darrowii</name>
    <dbReference type="NCBI Taxonomy" id="229202"/>
    <lineage>
        <taxon>Eukaryota</taxon>
        <taxon>Viridiplantae</taxon>
        <taxon>Streptophyta</taxon>
        <taxon>Embryophyta</taxon>
        <taxon>Tracheophyta</taxon>
        <taxon>Spermatophyta</taxon>
        <taxon>Magnoliopsida</taxon>
        <taxon>eudicotyledons</taxon>
        <taxon>Gunneridae</taxon>
        <taxon>Pentapetalae</taxon>
        <taxon>asterids</taxon>
        <taxon>Ericales</taxon>
        <taxon>Ericaceae</taxon>
        <taxon>Vaccinioideae</taxon>
        <taxon>Vaccinieae</taxon>
        <taxon>Vaccinium</taxon>
    </lineage>
</organism>
<proteinExistence type="predicted"/>
<dbReference type="EMBL" id="CM037160">
    <property type="protein sequence ID" value="KAH7840538.1"/>
    <property type="molecule type" value="Genomic_DNA"/>
</dbReference>
<evidence type="ECO:0000313" key="2">
    <source>
        <dbReference type="Proteomes" id="UP000828048"/>
    </source>
</evidence>
<dbReference type="Proteomes" id="UP000828048">
    <property type="component" value="Chromosome 10"/>
</dbReference>
<accession>A0ACB7XJ36</accession>
<keyword evidence="2" id="KW-1185">Reference proteome</keyword>
<sequence>MASKTLSSFLLLITTTTLTIHSQSKTQDSDSDYNDCKPFVCGNLTFPFPFSSSETFGSSRFGCGLPRFKIACDASSVPRLELSGLLYQVKSLFLSDRLITVVNDQLINDLASSSCKSISNLTIPIGNDTAGAGLALPSFAANLTVFKCPNGLSLSSESLEGVFGNYSCREEGVVVYFRDQIQRESRLVPVKVPIKCKYVTVPISAAGRPLLFKNTTDTTSEHNITVLEDWLRDGFPLQWPDFKECTGCQNTSGRCGYDGSSRGIVCLCKGLQPNFDARGGCLHKPKKSNKWKVISGAAAGSLFVLLVVALLVWFKYKHRISSIFKQAYDRENQMTGTETNAKEFVKNYQSTLVSNYSYKDIKKMTSGFKAKLGEGGYGTVYKGRLPDGRLIAVKLLENYKGNNRNFLNEVNTIGVANGIEYLHDGCDLRILHLDIKPQNVLLDQNFNPKISDFGLAKVYSRNRSAVTMTGARGTIGYIAPEIFLRHLGNPSNKSDVYSFGMLLLEMVGVNKRVEAKPDTNTSSSESYFPSWVYDKLIEEKERELELGDSVVGEEVHIARKMVMVGLWCIQMNPKDRPSMKRVVEMLCGDTDAIEMPPKPFVFSPPRLQIEPEITSIDSESSVLPLTSAEEVKKEKKKVEACRRSPPPLLLITSRICLQSSLVDWQLRSVVPEEIA</sequence>
<evidence type="ECO:0000313" key="1">
    <source>
        <dbReference type="EMBL" id="KAH7840538.1"/>
    </source>
</evidence>